<evidence type="ECO:0000256" key="5">
    <source>
        <dbReference type="SAM" id="Coils"/>
    </source>
</evidence>
<evidence type="ECO:0000256" key="3">
    <source>
        <dbReference type="ARBA" id="ARBA00022833"/>
    </source>
</evidence>
<keyword evidence="2 4" id="KW-0863">Zinc-finger</keyword>
<dbReference type="InterPro" id="IPR036397">
    <property type="entry name" value="RNaseH_sf"/>
</dbReference>
<accession>A0ABN9SSK3</accession>
<protein>
    <recommendedName>
        <fullName evidence="7">RanBP2-type domain-containing protein</fullName>
    </recommendedName>
</protein>
<sequence length="1545" mass="173713">MAPSSKSRDGGWACSGCKARNGDNYDFCWKCWKVRDSAKTANHGAVSSQDDAEAEDATKAKLKKLRAHLAELRRQAGDPDLAKHVQGNIDVVQKEVDDLQAAVDSGSDIPRCFSECKLVRERNKTQAQRERTQERVEKLEQEIKQAQEKLDREKALLARQDEKLQKQSARIEELSVPKPGKGWRAAASFLEQAKKCLRDQETDTKIAEALRHAQQQHTAEEKRAAAAAAAAAAKAKKEADAAAREAAHDKQQRNKRRAEEEIKQELVSFPQNADATQITKIMQGQGFFTINANSIGTLERTMRSIRYTHKYPIIMAQELQANEHSISCFTQRMQKEGWRLGTAPSVRTARGGWSAGVLLATVRPNNMSYARGLDTRDISPGESKGHLAIGWVRARGKDLGKEGITIGTAYLWVSEGMTDRNRATLRNFTTAAAAAGKHWILGGDFNIDPAELQHTGVVNRMDGVIVFDTSRGSCATLGEARHRDYFIMSKTLLDGPLHVAVQDQYNTAPHSPVLLRVPRLREEARWARVLRRQRRWPLQLPTGCVAGPTSRPRLLEHRRHTQDDVDRYWGNLANTYEEHLNKYLNYVGLDWHGRKGHLQLPTYAWEQLKPPTVHEAAREQQWAEAAEWLGRRLGHVSTAVRTRRKNGKQETLVWAQNNAKGILRKDIIGPLLERNHPAWRAEPDQERDNDDATDEQDNTDNLDELNYTVRRVEEDTTSLPESTPRRTPAVLGLTASQDCPLVGAEAAGERRRPTGRGRYTDTDWGKLANTVAWIDAEHITERGLHYVDCAAKLMTVASQHTRRRARQEVARNWRRWVTKHSQAGAGALRKWTKPPVPRAPIQPTESRTQQELTHPQVAADTALEGWETVWADSYNADEPWCQAPSDDEWSEHRVPRITPRGVIEACGRFRAGTALEEADWHPRGRWLGLIPELARVWESIRIPYARRWEAANERAYDWARRGRSSERAAWLQALYYEAARADGHDYAVTYFDLIKCFEWATHRKVWEASQRWGFNPIIMRTVLKIYSTARRIVLDECYTDGKARQRGIVAGSRYTPFCLKMVIILELDRLVHQLPWADTRLFFDDLAMATHGRHEYVDEVHPRLIEAVATMFETTLDMAVSRGAEGKTVTLASSTALGQHIHKSTRHLGVRVVKHEKHLGVTVTACRRRRAAAINKRALKFAARKARMAAVRRAGGAAHKLIRQAKVPALLYGSSVVGMADSKLTELRKNAAAAMEGNDKGRSTAPTLLSDRADPGILANSGPIIAWSTAWQEALEDDQLAARLQSAWRTWVMKIYKCKAPWLTVRGPAGAFAATVRRLGWMTQASHTVTIDGNVLDLRYTMLQGIQHHVARTTEKQLQDEWVSQHGRQHGITSIFLAQLQALLRADALWGRGITADPADELGLWELASCDDWLTEGNWDGLATGDIYVDGSLQSGDHAPLRRGGWSFTKLKDNDEYDMDYVCYGPLLGAQWVQSILRAELHALLQASRAGTPPMRIFTDCQNVVDGVMAGPAWLDKRSRPHLDLWECISQAIAELGGLGPSTVQ</sequence>
<dbReference type="PROSITE" id="PS01358">
    <property type="entry name" value="ZF_RANBP2_1"/>
    <property type="match status" value="1"/>
</dbReference>
<feature type="coiled-coil region" evidence="5">
    <location>
        <begin position="55"/>
        <end position="170"/>
    </location>
</feature>
<feature type="domain" description="RanBP2-type" evidence="7">
    <location>
        <begin position="8"/>
        <end position="37"/>
    </location>
</feature>
<dbReference type="Gene3D" id="3.60.10.10">
    <property type="entry name" value="Endonuclease/exonuclease/phosphatase"/>
    <property type="match status" value="1"/>
</dbReference>
<dbReference type="SUPFAM" id="SSF90209">
    <property type="entry name" value="Ran binding protein zinc finger-like"/>
    <property type="match status" value="1"/>
</dbReference>
<dbReference type="InterPro" id="IPR001876">
    <property type="entry name" value="Znf_RanBP2"/>
</dbReference>
<evidence type="ECO:0000313" key="8">
    <source>
        <dbReference type="EMBL" id="CAK0834966.1"/>
    </source>
</evidence>
<name>A0ABN9SSK3_9DINO</name>
<dbReference type="InterPro" id="IPR036691">
    <property type="entry name" value="Endo/exonu/phosph_ase_sf"/>
</dbReference>
<feature type="region of interest" description="Disordered" evidence="6">
    <location>
        <begin position="824"/>
        <end position="854"/>
    </location>
</feature>
<feature type="compositionally biased region" description="Polar residues" evidence="6">
    <location>
        <begin position="843"/>
        <end position="853"/>
    </location>
</feature>
<feature type="compositionally biased region" description="Basic and acidic residues" evidence="6">
    <location>
        <begin position="235"/>
        <end position="261"/>
    </location>
</feature>
<evidence type="ECO:0000259" key="7">
    <source>
        <dbReference type="PROSITE" id="PS50199"/>
    </source>
</evidence>
<evidence type="ECO:0000256" key="2">
    <source>
        <dbReference type="ARBA" id="ARBA00022771"/>
    </source>
</evidence>
<evidence type="ECO:0000256" key="6">
    <source>
        <dbReference type="SAM" id="MobiDB-lite"/>
    </source>
</evidence>
<feature type="non-terminal residue" evidence="8">
    <location>
        <position position="1545"/>
    </location>
</feature>
<evidence type="ECO:0000256" key="1">
    <source>
        <dbReference type="ARBA" id="ARBA00022723"/>
    </source>
</evidence>
<organism evidence="8 9">
    <name type="scientific">Prorocentrum cordatum</name>
    <dbReference type="NCBI Taxonomy" id="2364126"/>
    <lineage>
        <taxon>Eukaryota</taxon>
        <taxon>Sar</taxon>
        <taxon>Alveolata</taxon>
        <taxon>Dinophyceae</taxon>
        <taxon>Prorocentrales</taxon>
        <taxon>Prorocentraceae</taxon>
        <taxon>Prorocentrum</taxon>
    </lineage>
</organism>
<feature type="region of interest" description="Disordered" evidence="6">
    <location>
        <begin position="679"/>
        <end position="704"/>
    </location>
</feature>
<dbReference type="InterPro" id="IPR012337">
    <property type="entry name" value="RNaseH-like_sf"/>
</dbReference>
<dbReference type="PROSITE" id="PS50199">
    <property type="entry name" value="ZF_RANBP2_2"/>
    <property type="match status" value="1"/>
</dbReference>
<evidence type="ECO:0000313" key="9">
    <source>
        <dbReference type="Proteomes" id="UP001189429"/>
    </source>
</evidence>
<proteinExistence type="predicted"/>
<reference evidence="8" key="1">
    <citation type="submission" date="2023-10" db="EMBL/GenBank/DDBJ databases">
        <authorList>
            <person name="Chen Y."/>
            <person name="Shah S."/>
            <person name="Dougan E. K."/>
            <person name="Thang M."/>
            <person name="Chan C."/>
        </authorList>
    </citation>
    <scope>NUCLEOTIDE SEQUENCE [LARGE SCALE GENOMIC DNA]</scope>
</reference>
<dbReference type="Proteomes" id="UP001189429">
    <property type="component" value="Unassembled WGS sequence"/>
</dbReference>
<dbReference type="Gene3D" id="3.30.420.10">
    <property type="entry name" value="Ribonuclease H-like superfamily/Ribonuclease H"/>
    <property type="match status" value="1"/>
</dbReference>
<keyword evidence="1" id="KW-0479">Metal-binding</keyword>
<feature type="region of interest" description="Disordered" evidence="6">
    <location>
        <begin position="233"/>
        <end position="261"/>
    </location>
</feature>
<dbReference type="SUPFAM" id="SSF53098">
    <property type="entry name" value="Ribonuclease H-like"/>
    <property type="match status" value="1"/>
</dbReference>
<keyword evidence="3" id="KW-0862">Zinc</keyword>
<comment type="caution">
    <text evidence="8">The sequence shown here is derived from an EMBL/GenBank/DDBJ whole genome shotgun (WGS) entry which is preliminary data.</text>
</comment>
<dbReference type="InterPro" id="IPR036443">
    <property type="entry name" value="Znf_RanBP2_sf"/>
</dbReference>
<keyword evidence="5" id="KW-0175">Coiled coil</keyword>
<dbReference type="EMBL" id="CAUYUJ010012965">
    <property type="protein sequence ID" value="CAK0834966.1"/>
    <property type="molecule type" value="Genomic_DNA"/>
</dbReference>
<keyword evidence="9" id="KW-1185">Reference proteome</keyword>
<feature type="compositionally biased region" description="Acidic residues" evidence="6">
    <location>
        <begin position="687"/>
        <end position="703"/>
    </location>
</feature>
<gene>
    <name evidence="8" type="ORF">PCOR1329_LOCUS32197</name>
</gene>
<evidence type="ECO:0000256" key="4">
    <source>
        <dbReference type="PROSITE-ProRule" id="PRU00322"/>
    </source>
</evidence>
<dbReference type="SUPFAM" id="SSF56219">
    <property type="entry name" value="DNase I-like"/>
    <property type="match status" value="1"/>
</dbReference>